<dbReference type="Proteomes" id="UP000315938">
    <property type="component" value="Unassembled WGS sequence"/>
</dbReference>
<evidence type="ECO:0000259" key="2">
    <source>
        <dbReference type="PROSITE" id="PS51737"/>
    </source>
</evidence>
<feature type="domain" description="Resolvase/invertase-type recombinase catalytic" evidence="1">
    <location>
        <begin position="28"/>
        <end position="176"/>
    </location>
</feature>
<dbReference type="PANTHER" id="PTHR30461">
    <property type="entry name" value="DNA-INVERTASE FROM LAMBDOID PROPHAGE"/>
    <property type="match status" value="1"/>
</dbReference>
<dbReference type="InterPro" id="IPR036162">
    <property type="entry name" value="Resolvase-like_N_sf"/>
</dbReference>
<organism evidence="3 4">
    <name type="scientific">Acholeplasma laidlawii</name>
    <dbReference type="NCBI Taxonomy" id="2148"/>
    <lineage>
        <taxon>Bacteria</taxon>
        <taxon>Bacillati</taxon>
        <taxon>Mycoplasmatota</taxon>
        <taxon>Mollicutes</taxon>
        <taxon>Acholeplasmatales</taxon>
        <taxon>Acholeplasmataceae</taxon>
        <taxon>Acholeplasma</taxon>
    </lineage>
</organism>
<gene>
    <name evidence="3" type="ORF">FNV44_02705</name>
</gene>
<dbReference type="InterPro" id="IPR006119">
    <property type="entry name" value="Resolv_N"/>
</dbReference>
<dbReference type="InterPro" id="IPR025827">
    <property type="entry name" value="Zn_ribbon_recom_dom"/>
</dbReference>
<dbReference type="GO" id="GO:0000150">
    <property type="term" value="F:DNA strand exchange activity"/>
    <property type="evidence" value="ECO:0007669"/>
    <property type="project" value="InterPro"/>
</dbReference>
<dbReference type="InterPro" id="IPR011109">
    <property type="entry name" value="DNA_bind_recombinase_dom"/>
</dbReference>
<protein>
    <submittedName>
        <fullName evidence="3">Recombinase family protein</fullName>
    </submittedName>
</protein>
<proteinExistence type="predicted"/>
<dbReference type="SUPFAM" id="SSF53041">
    <property type="entry name" value="Resolvase-like"/>
    <property type="match status" value="1"/>
</dbReference>
<dbReference type="CDD" id="cd00338">
    <property type="entry name" value="Ser_Recombinase"/>
    <property type="match status" value="1"/>
</dbReference>
<accession>A0A553IIE6</accession>
<dbReference type="PROSITE" id="PS51736">
    <property type="entry name" value="RECOMBINASES_3"/>
    <property type="match status" value="1"/>
</dbReference>
<dbReference type="Pfam" id="PF13408">
    <property type="entry name" value="Zn_ribbon_recom"/>
    <property type="match status" value="1"/>
</dbReference>
<name>A0A553IIE6_ACHLA</name>
<dbReference type="SMART" id="SM00857">
    <property type="entry name" value="Resolvase"/>
    <property type="match status" value="1"/>
</dbReference>
<evidence type="ECO:0000313" key="3">
    <source>
        <dbReference type="EMBL" id="TRX99969.1"/>
    </source>
</evidence>
<dbReference type="RefSeq" id="WP_143215672.1">
    <property type="nucleotide sequence ID" value="NZ_JACAOE010000001.1"/>
</dbReference>
<dbReference type="PANTHER" id="PTHR30461:SF23">
    <property type="entry name" value="DNA RECOMBINASE-RELATED"/>
    <property type="match status" value="1"/>
</dbReference>
<dbReference type="EMBL" id="VKID01000001">
    <property type="protein sequence ID" value="TRX99969.1"/>
    <property type="molecule type" value="Genomic_DNA"/>
</dbReference>
<feature type="domain" description="Recombinase" evidence="2">
    <location>
        <begin position="185"/>
        <end position="312"/>
    </location>
</feature>
<dbReference type="PROSITE" id="PS51737">
    <property type="entry name" value="RECOMBINASE_DNA_BIND"/>
    <property type="match status" value="1"/>
</dbReference>
<dbReference type="InterPro" id="IPR050639">
    <property type="entry name" value="SSR_resolvase"/>
</dbReference>
<dbReference type="InterPro" id="IPR038109">
    <property type="entry name" value="DNA_bind_recomb_sf"/>
</dbReference>
<dbReference type="Pfam" id="PF00239">
    <property type="entry name" value="Resolvase"/>
    <property type="match status" value="1"/>
</dbReference>
<evidence type="ECO:0000259" key="1">
    <source>
        <dbReference type="PROSITE" id="PS51736"/>
    </source>
</evidence>
<dbReference type="Gene3D" id="3.90.1750.20">
    <property type="entry name" value="Putative Large Serine Recombinase, Chain B, Domain 2"/>
    <property type="match status" value="1"/>
</dbReference>
<evidence type="ECO:0000313" key="4">
    <source>
        <dbReference type="Proteomes" id="UP000315938"/>
    </source>
</evidence>
<dbReference type="Gene3D" id="3.40.50.1390">
    <property type="entry name" value="Resolvase, N-terminal catalytic domain"/>
    <property type="match status" value="1"/>
</dbReference>
<dbReference type="GO" id="GO:0003677">
    <property type="term" value="F:DNA binding"/>
    <property type="evidence" value="ECO:0007669"/>
    <property type="project" value="InterPro"/>
</dbReference>
<sequence>MKNKTVRIIQPKTHYTLDQINNPITRKRVCAYVRVSTDNLEQKTSYEAQRDEYTQRITKNPDWIFDGIYADEGISGTSTKNRKQFNLMIEKARAGQIDIILTKSISRFARNTVDALNYIRELRQINVEIIFEKENISSLDPKVEFLLTIMSSMAQEEARNVSENVKWNVQRRFREGVPIINHKRFLGYTKDKKGGNLVVVPEEAQIVKLIFNLYISGVGPAKIAKQLIEMGAKTGAGKTEWRLSTITTILKNEKYMGDMLQQKTISIDYLSHTRVKNKNHAPTYYTENSHEAIIDRDTFELAQRIRKDRAKVRIGEDKNLSKYSRTYPLTAMIICSECGRTLKRRYWNYGKPSQRVMQQCGSYIEGKANCNAKASHQDLIEATTIHMLNKVFLKDLDIMSTIQRIIKSTIKVDDVQGIIEKLTLERDENEIALSNLIDTKVKTPDIPESIFNTKYREYSDRLKVLTAEINKLELEHVKNYDTRKRMDKINEILGKKNLVIDELDSEILSTFIYKMI</sequence>
<dbReference type="AlphaFoldDB" id="A0A553IIE6"/>
<reference evidence="3 4" key="1">
    <citation type="submission" date="2019-07" db="EMBL/GenBank/DDBJ databases">
        <title>Genome sequence of Acholeplasma laidlawii strain with increased resistance to erythromycin.</title>
        <authorList>
            <person name="Medvedeva E.S."/>
            <person name="Baranova N.B."/>
            <person name="Siniagina M.N."/>
            <person name="Mouzykantov A."/>
            <person name="Chernova O.A."/>
            <person name="Chernov V.M."/>
        </authorList>
    </citation>
    <scope>NUCLEOTIDE SEQUENCE [LARGE SCALE GENOMIC DNA]</scope>
    <source>
        <strain evidence="3 4">PG8REry</strain>
    </source>
</reference>
<dbReference type="Pfam" id="PF07508">
    <property type="entry name" value="Recombinase"/>
    <property type="match status" value="1"/>
</dbReference>
<comment type="caution">
    <text evidence="3">The sequence shown here is derived from an EMBL/GenBank/DDBJ whole genome shotgun (WGS) entry which is preliminary data.</text>
</comment>